<keyword evidence="2" id="KW-1185">Reference proteome</keyword>
<reference evidence="1 2" key="1">
    <citation type="submission" date="2023-07" db="EMBL/GenBank/DDBJ databases">
        <title>Sequencing the genomes of 1000 actinobacteria strains.</title>
        <authorList>
            <person name="Klenk H.-P."/>
        </authorList>
    </citation>
    <scope>NUCLEOTIDE SEQUENCE [LARGE SCALE GENOMIC DNA]</scope>
    <source>
        <strain evidence="1 2">DSM 20167</strain>
    </source>
</reference>
<dbReference type="RefSeq" id="WP_310292798.1">
    <property type="nucleotide sequence ID" value="NZ_BAAAWO010000001.1"/>
</dbReference>
<dbReference type="Proteomes" id="UP001183817">
    <property type="component" value="Unassembled WGS sequence"/>
</dbReference>
<evidence type="ECO:0008006" key="3">
    <source>
        <dbReference type="Google" id="ProtNLM"/>
    </source>
</evidence>
<gene>
    <name evidence="1" type="ORF">J2S64_003760</name>
</gene>
<accession>A0ABU2BN46</accession>
<organism evidence="1 2">
    <name type="scientific">Paeniglutamicibacter sulfureus</name>
    <dbReference type="NCBI Taxonomy" id="43666"/>
    <lineage>
        <taxon>Bacteria</taxon>
        <taxon>Bacillati</taxon>
        <taxon>Actinomycetota</taxon>
        <taxon>Actinomycetes</taxon>
        <taxon>Micrococcales</taxon>
        <taxon>Micrococcaceae</taxon>
        <taxon>Paeniglutamicibacter</taxon>
    </lineage>
</organism>
<evidence type="ECO:0000313" key="2">
    <source>
        <dbReference type="Proteomes" id="UP001183817"/>
    </source>
</evidence>
<comment type="caution">
    <text evidence="1">The sequence shown here is derived from an EMBL/GenBank/DDBJ whole genome shotgun (WGS) entry which is preliminary data.</text>
</comment>
<proteinExistence type="predicted"/>
<sequence length="77" mass="8660">MSEKRYEAKPASSRRARAGVWTLHNGSEVVPGVRLRIEDKHAWLSPEKAYALANMLVDAAERAETAQRDGAWHKDTD</sequence>
<dbReference type="EMBL" id="JAVDYI010000001">
    <property type="protein sequence ID" value="MDR7360069.1"/>
    <property type="molecule type" value="Genomic_DNA"/>
</dbReference>
<protein>
    <recommendedName>
        <fullName evidence="3">DUF2188 domain-containing protein</fullName>
    </recommendedName>
</protein>
<evidence type="ECO:0000313" key="1">
    <source>
        <dbReference type="EMBL" id="MDR7360069.1"/>
    </source>
</evidence>
<name>A0ABU2BN46_9MICC</name>